<keyword evidence="7" id="KW-1185">Reference proteome</keyword>
<gene>
    <name evidence="6" type="ORF">K7C98_12605</name>
</gene>
<keyword evidence="4" id="KW-0862">Zinc</keyword>
<dbReference type="InterPro" id="IPR027417">
    <property type="entry name" value="P-loop_NTPase"/>
</dbReference>
<comment type="caution">
    <text evidence="6">The sequence shown here is derived from an EMBL/GenBank/DDBJ whole genome shotgun (WGS) entry which is preliminary data.</text>
</comment>
<evidence type="ECO:0000259" key="5">
    <source>
        <dbReference type="PROSITE" id="PS51747"/>
    </source>
</evidence>
<reference evidence="6" key="1">
    <citation type="submission" date="2021-08" db="EMBL/GenBank/DDBJ databases">
        <authorList>
            <person name="Stevens D.C."/>
        </authorList>
    </citation>
    <scope>NUCLEOTIDE SEQUENCE</scope>
    <source>
        <strain evidence="6">DSM 53165</strain>
    </source>
</reference>
<accession>A0ABS7TPF2</accession>
<evidence type="ECO:0000256" key="1">
    <source>
        <dbReference type="ARBA" id="ARBA00006576"/>
    </source>
</evidence>
<evidence type="ECO:0000256" key="2">
    <source>
        <dbReference type="ARBA" id="ARBA00022723"/>
    </source>
</evidence>
<feature type="domain" description="CMP/dCMP-type deaminase" evidence="5">
    <location>
        <begin position="246"/>
        <end position="449"/>
    </location>
</feature>
<dbReference type="InterPro" id="IPR002125">
    <property type="entry name" value="CMP_dCMP_dom"/>
</dbReference>
<comment type="similarity">
    <text evidence="1">Belongs to the cytidine and deoxycytidylate deaminase family.</text>
</comment>
<evidence type="ECO:0000256" key="4">
    <source>
        <dbReference type="ARBA" id="ARBA00022833"/>
    </source>
</evidence>
<keyword evidence="2" id="KW-0479">Metal-binding</keyword>
<sequence length="539" mass="59958">MVKAETSGELVFAVVGHIGSGTSTIARRLVAVLEGEKYHVSYIKASDCIREWAKSQDKAVDGHASRSRARLRAMQDLGDEIRVRDHGAVARQLVRAIKSERAQRLGQGSAKGPVHPDGKRHAYVLDSVRHPAEVHLLRAVYGNAFALIGVVCDEQVRRQRIVRKYEDIGEPAVDEIMEYDARAGAKHSQSVRDAFFLSDVFLDNTVESERADEQQRRKVPNEAWDIPDQLRRTVNIVARTEVVRPTIEEHAMFVAYGAQQRSACLSRQVGAAVVDRGGNVLASGTNEVPQAGGGVYGQTLVSSARDDHRCANRPGSWQGCWNTKKQSEIIDDLIDHLPTEAKLPPNAVAELKNLSPETQAALRLIFTDAKDDLREQIRKTRVGSLLEFSRAVHAEMDALLSVARQGISTLGTRIFVTTFPCHYCARHIVGAGVDEVQFIEPYPKSLALDLHSDSITTNRQGWVRPSESKGGSKQVLFRPFTGVAPRLYERAFLKDRPLKDDRTGEKRLGEAEWTDGWDIFRKSYVELEAQLAEEEVAET</sequence>
<dbReference type="Proteomes" id="UP001139031">
    <property type="component" value="Unassembled WGS sequence"/>
</dbReference>
<dbReference type="InterPro" id="IPR016193">
    <property type="entry name" value="Cytidine_deaminase-like"/>
</dbReference>
<organism evidence="6 7">
    <name type="scientific">Nannocystis pusilla</name>
    <dbReference type="NCBI Taxonomy" id="889268"/>
    <lineage>
        <taxon>Bacteria</taxon>
        <taxon>Pseudomonadati</taxon>
        <taxon>Myxococcota</taxon>
        <taxon>Polyangia</taxon>
        <taxon>Nannocystales</taxon>
        <taxon>Nannocystaceae</taxon>
        <taxon>Nannocystis</taxon>
    </lineage>
</organism>
<dbReference type="Gene3D" id="3.40.140.10">
    <property type="entry name" value="Cytidine Deaminase, domain 2"/>
    <property type="match status" value="1"/>
</dbReference>
<dbReference type="NCBIfam" id="NF041025">
    <property type="entry name" value="antiphage_deaminase"/>
    <property type="match status" value="1"/>
</dbReference>
<evidence type="ECO:0000256" key="3">
    <source>
        <dbReference type="ARBA" id="ARBA00022801"/>
    </source>
</evidence>
<name>A0ABS7TPF2_9BACT</name>
<dbReference type="InterPro" id="IPR015517">
    <property type="entry name" value="dCMP_deaminase-rel"/>
</dbReference>
<dbReference type="PANTHER" id="PTHR11086">
    <property type="entry name" value="DEOXYCYTIDYLATE DEAMINASE-RELATED"/>
    <property type="match status" value="1"/>
</dbReference>
<dbReference type="SUPFAM" id="SSF53927">
    <property type="entry name" value="Cytidine deaminase-like"/>
    <property type="match status" value="1"/>
</dbReference>
<proteinExistence type="inferred from homology"/>
<dbReference type="SUPFAM" id="SSF52540">
    <property type="entry name" value="P-loop containing nucleoside triphosphate hydrolases"/>
    <property type="match status" value="1"/>
</dbReference>
<dbReference type="PANTHER" id="PTHR11086:SF18">
    <property type="entry name" value="DEOXYCYTIDYLATE DEAMINASE"/>
    <property type="match status" value="1"/>
</dbReference>
<dbReference type="Pfam" id="PF00383">
    <property type="entry name" value="dCMP_cyt_deam_1"/>
    <property type="match status" value="1"/>
</dbReference>
<keyword evidence="3" id="KW-0378">Hydrolase</keyword>
<dbReference type="EMBL" id="JAIRAU010000011">
    <property type="protein sequence ID" value="MBZ5710097.1"/>
    <property type="molecule type" value="Genomic_DNA"/>
</dbReference>
<evidence type="ECO:0000313" key="6">
    <source>
        <dbReference type="EMBL" id="MBZ5710097.1"/>
    </source>
</evidence>
<protein>
    <submittedName>
        <fullName evidence="6">Cytidine deaminase</fullName>
    </submittedName>
</protein>
<evidence type="ECO:0000313" key="7">
    <source>
        <dbReference type="Proteomes" id="UP001139031"/>
    </source>
</evidence>
<dbReference type="RefSeq" id="WP_224191866.1">
    <property type="nucleotide sequence ID" value="NZ_JAIRAU010000011.1"/>
</dbReference>
<dbReference type="PROSITE" id="PS51747">
    <property type="entry name" value="CYT_DCMP_DEAMINASES_2"/>
    <property type="match status" value="1"/>
</dbReference>
<dbReference type="Gene3D" id="3.40.50.300">
    <property type="entry name" value="P-loop containing nucleotide triphosphate hydrolases"/>
    <property type="match status" value="1"/>
</dbReference>
<dbReference type="PROSITE" id="PS00903">
    <property type="entry name" value="CYT_DCMP_DEAMINASES_1"/>
    <property type="match status" value="1"/>
</dbReference>
<dbReference type="InterPro" id="IPR016192">
    <property type="entry name" value="APOBEC/CMP_deaminase_Zn-bd"/>
</dbReference>